<dbReference type="GO" id="GO:0005248">
    <property type="term" value="F:voltage-gated sodium channel activity"/>
    <property type="evidence" value="ECO:0007669"/>
    <property type="project" value="TreeGrafter"/>
</dbReference>
<evidence type="ECO:0000256" key="4">
    <source>
        <dbReference type="ARBA" id="ARBA00023136"/>
    </source>
</evidence>
<organism evidence="8 9">
    <name type="scientific">Chlamydomonas incerta</name>
    <dbReference type="NCBI Taxonomy" id="51695"/>
    <lineage>
        <taxon>Eukaryota</taxon>
        <taxon>Viridiplantae</taxon>
        <taxon>Chlorophyta</taxon>
        <taxon>core chlorophytes</taxon>
        <taxon>Chlorophyceae</taxon>
        <taxon>CS clade</taxon>
        <taxon>Chlamydomonadales</taxon>
        <taxon>Chlamydomonadaceae</taxon>
        <taxon>Chlamydomonas</taxon>
    </lineage>
</organism>
<keyword evidence="2 6" id="KW-0812">Transmembrane</keyword>
<dbReference type="Gene3D" id="1.10.287.70">
    <property type="match status" value="2"/>
</dbReference>
<feature type="transmembrane region" description="Helical" evidence="6">
    <location>
        <begin position="429"/>
        <end position="447"/>
    </location>
</feature>
<comment type="caution">
    <text evidence="8">The sequence shown here is derived from an EMBL/GenBank/DDBJ whole genome shotgun (WGS) entry which is preliminary data.</text>
</comment>
<dbReference type="GO" id="GO:0001518">
    <property type="term" value="C:voltage-gated sodium channel complex"/>
    <property type="evidence" value="ECO:0007669"/>
    <property type="project" value="TreeGrafter"/>
</dbReference>
<evidence type="ECO:0000256" key="1">
    <source>
        <dbReference type="ARBA" id="ARBA00004141"/>
    </source>
</evidence>
<reference evidence="8" key="1">
    <citation type="journal article" date="2020" name="bioRxiv">
        <title>Comparative genomics of Chlamydomonas.</title>
        <authorList>
            <person name="Craig R.J."/>
            <person name="Hasan A.R."/>
            <person name="Ness R.W."/>
            <person name="Keightley P.D."/>
        </authorList>
    </citation>
    <scope>NUCLEOTIDE SEQUENCE</scope>
    <source>
        <strain evidence="8">SAG 7.73</strain>
    </source>
</reference>
<feature type="transmembrane region" description="Helical" evidence="6">
    <location>
        <begin position="275"/>
        <end position="302"/>
    </location>
</feature>
<dbReference type="EMBL" id="JAEHOC010000006">
    <property type="protein sequence ID" value="KAG2440697.1"/>
    <property type="molecule type" value="Genomic_DNA"/>
</dbReference>
<feature type="transmembrane region" description="Helical" evidence="6">
    <location>
        <begin position="394"/>
        <end position="417"/>
    </location>
</feature>
<comment type="subcellular location">
    <subcellularLocation>
        <location evidence="1">Membrane</location>
        <topology evidence="1">Multi-pass membrane protein</topology>
    </subcellularLocation>
</comment>
<dbReference type="InterPro" id="IPR027359">
    <property type="entry name" value="Volt_channel_dom_sf"/>
</dbReference>
<evidence type="ECO:0000256" key="2">
    <source>
        <dbReference type="ARBA" id="ARBA00022692"/>
    </source>
</evidence>
<feature type="transmembrane region" description="Helical" evidence="6">
    <location>
        <begin position="241"/>
        <end position="263"/>
    </location>
</feature>
<dbReference type="PANTHER" id="PTHR10037:SF62">
    <property type="entry name" value="SODIUM CHANNEL PROTEIN 60E"/>
    <property type="match status" value="1"/>
</dbReference>
<feature type="region of interest" description="Disordered" evidence="5">
    <location>
        <begin position="642"/>
        <end position="687"/>
    </location>
</feature>
<evidence type="ECO:0000313" key="8">
    <source>
        <dbReference type="EMBL" id="KAG2440697.1"/>
    </source>
</evidence>
<dbReference type="PANTHER" id="PTHR10037">
    <property type="entry name" value="VOLTAGE-GATED CATION CHANNEL CALCIUM AND SODIUM"/>
    <property type="match status" value="1"/>
</dbReference>
<dbReference type="InterPro" id="IPR043203">
    <property type="entry name" value="VGCC_Ca_Na"/>
</dbReference>
<dbReference type="Proteomes" id="UP000650467">
    <property type="component" value="Unassembled WGS sequence"/>
</dbReference>
<accession>A0A835W4W5</accession>
<evidence type="ECO:0000313" key="9">
    <source>
        <dbReference type="Proteomes" id="UP000650467"/>
    </source>
</evidence>
<dbReference type="OrthoDB" id="541396at2759"/>
<evidence type="ECO:0000256" key="5">
    <source>
        <dbReference type="SAM" id="MobiDB-lite"/>
    </source>
</evidence>
<dbReference type="Gene3D" id="1.20.120.350">
    <property type="entry name" value="Voltage-gated potassium channels. Chain C"/>
    <property type="match status" value="2"/>
</dbReference>
<evidence type="ECO:0000256" key="3">
    <source>
        <dbReference type="ARBA" id="ARBA00022989"/>
    </source>
</evidence>
<sequence length="761" mass="85158">MYKKASVVLDLFFTTAFTIEIIIKSIGHNFCFGPDAYLKSGWNWIDFLSTASGYLRYLPIGESGGLSGVRAMRALRPLRALNAVPGLRMLVETLLEAVPLLIDVLMLLTWVFFVFGIVALNLFMGKMHNRCMILVDPSQADANLTTALSNLSALIANGSGSAGTPPLLPPSWPPPWPPLPPGANGSRDGGNASALVWELYPGMDNTVCSGSGPGILKCPEDGTCRDTNTNPNYGYTSFDNFAAASYCIFQMLTLDAWTSTLLYPLMNAIGPALPIPYFTLLVLFGAFFAMQLLVAILSSKFAQLSAQRPKKRKKRRRRRAHTPPDTTDDDDDDDDDEDDDREDNDSGQPRRRRRLRKPPLGRQLRRWWRPKWYHFHKEYLTKLRRKDLPPWRAFFWDVTYSIWFNNIMTGFILANTVTLGLEHYGMGTGMLYTLEIINLGLTAGFILEFVIKHLGCGIVGYWRDPWNILDGLIVVLSIVEIILTYGPASGGGTNTQSLRTFRLLRILRSLKLLARVEALRKLMRMVIKGFVALKDFMLLLLLFIFIFSILGLQQFGGAASFAPAPQDVGYTANFDTLWQSAYTVFQLLTADSWTATSWNGMLARGTAACLYFIAWIVIGNFVLLTLFLAILITNFQSDEDVEPTEEELNANPYAPDDQSETASTLGGSTLGGEPGSSGPQNALGQRVVGRTQEKDVYAMKKWLVMLGYYHGMKHAEVSDISQRMDDMFARHQSMFVPFARTDILNYDERDQRTLGLMEELA</sequence>
<dbReference type="AlphaFoldDB" id="A0A835W4W5"/>
<feature type="transmembrane region" description="Helical" evidence="6">
    <location>
        <begin position="608"/>
        <end position="632"/>
    </location>
</feature>
<feature type="transmembrane region" description="Helical" evidence="6">
    <location>
        <begin position="536"/>
        <end position="556"/>
    </location>
</feature>
<protein>
    <recommendedName>
        <fullName evidence="7">Ion transport domain-containing protein</fullName>
    </recommendedName>
</protein>
<feature type="transmembrane region" description="Helical" evidence="6">
    <location>
        <begin position="7"/>
        <end position="27"/>
    </location>
</feature>
<name>A0A835W4W5_CHLIN</name>
<feature type="compositionally biased region" description="Basic residues" evidence="5">
    <location>
        <begin position="308"/>
        <end position="321"/>
    </location>
</feature>
<gene>
    <name evidence="8" type="ORF">HXX76_003555</name>
</gene>
<dbReference type="FunFam" id="1.10.287.70:FF:000314">
    <property type="entry name" value="Voltage-gated Ca2+ channel, alpha subunit"/>
    <property type="match status" value="1"/>
</dbReference>
<keyword evidence="4 6" id="KW-0472">Membrane</keyword>
<feature type="compositionally biased region" description="Acidic residues" evidence="5">
    <location>
        <begin position="326"/>
        <end position="345"/>
    </location>
</feature>
<dbReference type="SUPFAM" id="SSF81324">
    <property type="entry name" value="Voltage-gated potassium channels"/>
    <property type="match status" value="2"/>
</dbReference>
<keyword evidence="9" id="KW-1185">Reference proteome</keyword>
<evidence type="ECO:0000256" key="6">
    <source>
        <dbReference type="SAM" id="Phobius"/>
    </source>
</evidence>
<proteinExistence type="predicted"/>
<dbReference type="Pfam" id="PF00520">
    <property type="entry name" value="Ion_trans"/>
    <property type="match status" value="2"/>
</dbReference>
<keyword evidence="3 6" id="KW-1133">Transmembrane helix</keyword>
<feature type="domain" description="Ion transport" evidence="7">
    <location>
        <begin position="403"/>
        <end position="639"/>
    </location>
</feature>
<dbReference type="FunFam" id="1.20.120.350:FF:000072">
    <property type="entry name" value="Voltage-dependent T-type calcium channel subunit alpha"/>
    <property type="match status" value="1"/>
</dbReference>
<feature type="domain" description="Ion transport" evidence="7">
    <location>
        <begin position="6"/>
        <end position="307"/>
    </location>
</feature>
<dbReference type="InterPro" id="IPR005821">
    <property type="entry name" value="Ion_trans_dom"/>
</dbReference>
<feature type="transmembrane region" description="Helical" evidence="6">
    <location>
        <begin position="97"/>
        <end position="123"/>
    </location>
</feature>
<evidence type="ECO:0000259" key="7">
    <source>
        <dbReference type="Pfam" id="PF00520"/>
    </source>
</evidence>
<feature type="region of interest" description="Disordered" evidence="5">
    <location>
        <begin position="308"/>
        <end position="355"/>
    </location>
</feature>